<evidence type="ECO:0000313" key="9">
    <source>
        <dbReference type="Proteomes" id="UP001165120"/>
    </source>
</evidence>
<accession>A0A9W6WFH7</accession>
<keyword evidence="9" id="KW-1185">Reference proteome</keyword>
<dbReference type="Proteomes" id="UP001165120">
    <property type="component" value="Unassembled WGS sequence"/>
</dbReference>
<feature type="compositionally biased region" description="Low complexity" evidence="5">
    <location>
        <begin position="569"/>
        <end position="602"/>
    </location>
</feature>
<comment type="similarity">
    <text evidence="1">Belongs to the peptidase A1 family.</text>
</comment>
<feature type="disulfide bond" evidence="4">
    <location>
        <begin position="371"/>
        <end position="409"/>
    </location>
</feature>
<feature type="active site" evidence="3">
    <location>
        <position position="123"/>
    </location>
</feature>
<evidence type="ECO:0000256" key="6">
    <source>
        <dbReference type="SAM" id="SignalP"/>
    </source>
</evidence>
<evidence type="ECO:0000256" key="1">
    <source>
        <dbReference type="ARBA" id="ARBA00007447"/>
    </source>
</evidence>
<evidence type="ECO:0000256" key="2">
    <source>
        <dbReference type="ARBA" id="ARBA00023157"/>
    </source>
</evidence>
<feature type="domain" description="Peptidase A1" evidence="7">
    <location>
        <begin position="105"/>
        <end position="443"/>
    </location>
</feature>
<dbReference type="SUPFAM" id="SSF50630">
    <property type="entry name" value="Acid proteases"/>
    <property type="match status" value="1"/>
</dbReference>
<proteinExistence type="inferred from homology"/>
<dbReference type="GO" id="GO:0006508">
    <property type="term" value="P:proteolysis"/>
    <property type="evidence" value="ECO:0007669"/>
    <property type="project" value="InterPro"/>
</dbReference>
<keyword evidence="6" id="KW-0732">Signal</keyword>
<dbReference type="Pfam" id="PF00026">
    <property type="entry name" value="Asp"/>
    <property type="match status" value="1"/>
</dbReference>
<keyword evidence="2 4" id="KW-1015">Disulfide bond</keyword>
<protein>
    <submittedName>
        <fullName evidence="8">Unnamed protein product</fullName>
    </submittedName>
</protein>
<sequence>MHLTINKISVALGFLAALKPANCDKVLDFIENTKEGSEDFNLKPKYRDIAEVDLEQIFSSGTYGLQKKDRYATLRTVKSAKRRSSQNKRDNAYESTDLDYESILYSLPIEIGSNKQQLTVQVDTGSSDLWVTTQDWDSDCEEARFKCTTKGFFDPSQSSSFVNNETFFNISYLGGYGVEGSYGFDTVVIGDDIELNDFPFAVGNVSTAEMAGIFGIGLSHGEALYVSDNVTYENFAFQLVKNGVTESAAYSIALAAIDDDKDGDFLLGAVDHSKYSGDFLRFPISPIGVSTKILTHVAVILNEFYVGAAASLDNNNNINAIVKAPIYSGSVPVILDTGASYANLPQPFIDSIAYQFGFTYDSPSDQYYASCSDITTDYFVGVNTQGLDLTVPLYYLLETAELDSGDEVCVLMIQPAEVVLLGDNFLRGVYMAVDLQNSEVALGNANLNPNATSSNDDIEVISDTIPASTNQLFSSTEIITSGTLYPTSISLTTFSSGFPTYYSDLYAITLAEESGSASDDGGFTNASDDDRFTYASGTEAEHSQTRPTTTAKASKTAEESPSSTKNSQSTNGNGATTTSRAAAATTSTSVSSSARPSSNAGSSVNIKYSALVLVLANFFI</sequence>
<evidence type="ECO:0000256" key="5">
    <source>
        <dbReference type="SAM" id="MobiDB-lite"/>
    </source>
</evidence>
<organism evidence="8 9">
    <name type="scientific">Candida boidinii</name>
    <name type="common">Yeast</name>
    <dbReference type="NCBI Taxonomy" id="5477"/>
    <lineage>
        <taxon>Eukaryota</taxon>
        <taxon>Fungi</taxon>
        <taxon>Dikarya</taxon>
        <taxon>Ascomycota</taxon>
        <taxon>Saccharomycotina</taxon>
        <taxon>Pichiomycetes</taxon>
        <taxon>Pichiales</taxon>
        <taxon>Pichiaceae</taxon>
        <taxon>Ogataea</taxon>
        <taxon>Ogataea/Candida clade</taxon>
    </lineage>
</organism>
<name>A0A9W6WFH7_CANBO</name>
<evidence type="ECO:0000256" key="4">
    <source>
        <dbReference type="PIRSR" id="PIRSR601461-2"/>
    </source>
</evidence>
<evidence type="ECO:0000313" key="8">
    <source>
        <dbReference type="EMBL" id="GME69345.1"/>
    </source>
</evidence>
<dbReference type="GO" id="GO:0004190">
    <property type="term" value="F:aspartic-type endopeptidase activity"/>
    <property type="evidence" value="ECO:0007669"/>
    <property type="project" value="InterPro"/>
</dbReference>
<evidence type="ECO:0000259" key="7">
    <source>
        <dbReference type="PROSITE" id="PS51767"/>
    </source>
</evidence>
<dbReference type="PANTHER" id="PTHR47966">
    <property type="entry name" value="BETA-SITE APP-CLEAVING ENZYME, ISOFORM A-RELATED"/>
    <property type="match status" value="1"/>
</dbReference>
<feature type="signal peptide" evidence="6">
    <location>
        <begin position="1"/>
        <end position="23"/>
    </location>
</feature>
<evidence type="ECO:0000256" key="3">
    <source>
        <dbReference type="PIRSR" id="PIRSR601461-1"/>
    </source>
</evidence>
<dbReference type="EMBL" id="BSXN01000649">
    <property type="protein sequence ID" value="GME69345.1"/>
    <property type="molecule type" value="Genomic_DNA"/>
</dbReference>
<comment type="caution">
    <text evidence="8">The sequence shown here is derived from an EMBL/GenBank/DDBJ whole genome shotgun (WGS) entry which is preliminary data.</text>
</comment>
<dbReference type="PROSITE" id="PS51767">
    <property type="entry name" value="PEPTIDASE_A1"/>
    <property type="match status" value="1"/>
</dbReference>
<feature type="active site" evidence="3">
    <location>
        <position position="336"/>
    </location>
</feature>
<dbReference type="InterPro" id="IPR021109">
    <property type="entry name" value="Peptidase_aspartic_dom_sf"/>
</dbReference>
<dbReference type="Gene3D" id="2.40.70.10">
    <property type="entry name" value="Acid Proteases"/>
    <property type="match status" value="2"/>
</dbReference>
<gene>
    <name evidence="8" type="ORF">Cboi02_000224900</name>
</gene>
<dbReference type="AlphaFoldDB" id="A0A9W6WFH7"/>
<dbReference type="InterPro" id="IPR033121">
    <property type="entry name" value="PEPTIDASE_A1"/>
</dbReference>
<feature type="region of interest" description="Disordered" evidence="5">
    <location>
        <begin position="536"/>
        <end position="602"/>
    </location>
</feature>
<reference evidence="8" key="1">
    <citation type="submission" date="2023-04" db="EMBL/GenBank/DDBJ databases">
        <title>Candida boidinii NBRC 10035.</title>
        <authorList>
            <person name="Ichikawa N."/>
            <person name="Sato H."/>
            <person name="Tonouchi N."/>
        </authorList>
    </citation>
    <scope>NUCLEOTIDE SEQUENCE</scope>
    <source>
        <strain evidence="8">NBRC 10035</strain>
    </source>
</reference>
<dbReference type="InterPro" id="IPR001461">
    <property type="entry name" value="Aspartic_peptidase_A1"/>
</dbReference>
<dbReference type="PRINTS" id="PR00792">
    <property type="entry name" value="PEPSIN"/>
</dbReference>
<dbReference type="PANTHER" id="PTHR47966:SF51">
    <property type="entry name" value="BETA-SITE APP-CLEAVING ENZYME, ISOFORM A-RELATED"/>
    <property type="match status" value="1"/>
</dbReference>
<feature type="chain" id="PRO_5040807107" evidence="6">
    <location>
        <begin position="24"/>
        <end position="620"/>
    </location>
</feature>